<proteinExistence type="predicted"/>
<dbReference type="KEGG" id="cbak:DA792_19625"/>
<gene>
    <name evidence="2" type="ORF">DA792_19625</name>
</gene>
<protein>
    <submittedName>
        <fullName evidence="2">Uncharacterized protein</fullName>
    </submittedName>
</protein>
<evidence type="ECO:0000256" key="1">
    <source>
        <dbReference type="SAM" id="Phobius"/>
    </source>
</evidence>
<feature type="transmembrane region" description="Helical" evidence="1">
    <location>
        <begin position="28"/>
        <end position="50"/>
    </location>
</feature>
<keyword evidence="1" id="KW-0812">Transmembrane</keyword>
<organism evidence="2 3">
    <name type="scientific">Celeribacter baekdonensis</name>
    <dbReference type="NCBI Taxonomy" id="875171"/>
    <lineage>
        <taxon>Bacteria</taxon>
        <taxon>Pseudomonadati</taxon>
        <taxon>Pseudomonadota</taxon>
        <taxon>Alphaproteobacteria</taxon>
        <taxon>Rhodobacterales</taxon>
        <taxon>Roseobacteraceae</taxon>
        <taxon>Celeribacter</taxon>
    </lineage>
</organism>
<accession>A0A2R4M739</accession>
<reference evidence="2 3" key="1">
    <citation type="submission" date="2018-03" db="EMBL/GenBank/DDBJ databases">
        <title>The Complete Genome of Celeribacter baekdonensis strain LH4, a Thiosulfate-Oxidizing Alphaproteobacterium Isolated from Gulf of Mexico Continental Slope Sediments.</title>
        <authorList>
            <person name="Flood B.E."/>
            <person name="Bailey J.V."/>
            <person name="Leprich D."/>
        </authorList>
    </citation>
    <scope>NUCLEOTIDE SEQUENCE [LARGE SCALE GENOMIC DNA]</scope>
    <source>
        <strain evidence="2 3">LH4</strain>
    </source>
</reference>
<dbReference type="AlphaFoldDB" id="A0A2R4M739"/>
<dbReference type="RefSeq" id="WP_107722257.1">
    <property type="nucleotide sequence ID" value="NZ_CP028475.1"/>
</dbReference>
<dbReference type="EMBL" id="CP028475">
    <property type="protein sequence ID" value="AVW93020.1"/>
    <property type="molecule type" value="Genomic_DNA"/>
</dbReference>
<sequence>MVVGLILFSSVAAALVSGLGLALGMPIWAVLVAYPFIGSLTLLSSAAMVYSREAHAQHDDQSQHEDLATV</sequence>
<keyword evidence="1" id="KW-0472">Membrane</keyword>
<keyword evidence="1" id="KW-1133">Transmembrane helix</keyword>
<dbReference type="Proteomes" id="UP000241447">
    <property type="component" value="Chromosome"/>
</dbReference>
<evidence type="ECO:0000313" key="3">
    <source>
        <dbReference type="Proteomes" id="UP000241447"/>
    </source>
</evidence>
<name>A0A2R4M739_9RHOB</name>
<evidence type="ECO:0000313" key="2">
    <source>
        <dbReference type="EMBL" id="AVW93020.1"/>
    </source>
</evidence>